<keyword evidence="3" id="KW-1185">Reference proteome</keyword>
<feature type="compositionally biased region" description="Polar residues" evidence="1">
    <location>
        <begin position="12"/>
        <end position="22"/>
    </location>
</feature>
<comment type="caution">
    <text evidence="2">The sequence shown here is derived from an EMBL/GenBank/DDBJ whole genome shotgun (WGS) entry which is preliminary data.</text>
</comment>
<evidence type="ECO:0000313" key="3">
    <source>
        <dbReference type="Proteomes" id="UP000466345"/>
    </source>
</evidence>
<proteinExistence type="predicted"/>
<dbReference type="AlphaFoldDB" id="A0A7K0CRW5"/>
<evidence type="ECO:0000256" key="1">
    <source>
        <dbReference type="SAM" id="MobiDB-lite"/>
    </source>
</evidence>
<reference evidence="2 3" key="1">
    <citation type="submission" date="2019-10" db="EMBL/GenBank/DDBJ databases">
        <title>Streptomyces smaragdinus sp. nov. and Streptomyces fabii sp. nov., isolated from the gut of fungus growing-termite Macrotermes natalensis.</title>
        <authorList>
            <person name="Schwitalla J."/>
            <person name="Benndorf R."/>
            <person name="Martin K."/>
            <person name="De Beer W."/>
            <person name="Kaster A.-K."/>
            <person name="Vollmers J."/>
            <person name="Poulsen M."/>
            <person name="Beemelmanns C."/>
        </authorList>
    </citation>
    <scope>NUCLEOTIDE SEQUENCE [LARGE SCALE GENOMIC DNA]</scope>
    <source>
        <strain evidence="2 3">RB5</strain>
    </source>
</reference>
<dbReference type="Proteomes" id="UP000466345">
    <property type="component" value="Unassembled WGS sequence"/>
</dbReference>
<dbReference type="EMBL" id="WEGJ01000047">
    <property type="protein sequence ID" value="MQY16181.1"/>
    <property type="molecule type" value="Genomic_DNA"/>
</dbReference>
<sequence>MSFEAEWAQHKANATAQMQLNQVAPEPGGGGGNLQTDYEGKKRAAEYVDTTLLPNTQAAGRIASGGGGAQPPIYGPPSSSSPGSQATKLRAWAVHAGLDEALVNWGKSVQTLGQRLANESAALKGTRTIFQNGDGLTGNQFNGLTTPGLPGLQQPNGFTTPGLQGAGN</sequence>
<dbReference type="RefSeq" id="WP_153456969.1">
    <property type="nucleotide sequence ID" value="NZ_WEGJ01000047.1"/>
</dbReference>
<accession>A0A7K0CRW5</accession>
<feature type="region of interest" description="Disordered" evidence="1">
    <location>
        <begin position="1"/>
        <end position="37"/>
    </location>
</feature>
<evidence type="ECO:0000313" key="2">
    <source>
        <dbReference type="EMBL" id="MQY16181.1"/>
    </source>
</evidence>
<feature type="region of interest" description="Disordered" evidence="1">
    <location>
        <begin position="146"/>
        <end position="168"/>
    </location>
</feature>
<feature type="region of interest" description="Disordered" evidence="1">
    <location>
        <begin position="58"/>
        <end position="86"/>
    </location>
</feature>
<protein>
    <submittedName>
        <fullName evidence="2">Uncharacterized protein</fullName>
    </submittedName>
</protein>
<feature type="compositionally biased region" description="Polar residues" evidence="1">
    <location>
        <begin position="153"/>
        <end position="162"/>
    </location>
</feature>
<dbReference type="OrthoDB" id="4331735at2"/>
<gene>
    <name evidence="2" type="ORF">SRB5_63770</name>
</gene>
<name>A0A7K0CRW5_9ACTN</name>
<organism evidence="2 3">
    <name type="scientific">Streptomyces smaragdinus</name>
    <dbReference type="NCBI Taxonomy" id="2585196"/>
    <lineage>
        <taxon>Bacteria</taxon>
        <taxon>Bacillati</taxon>
        <taxon>Actinomycetota</taxon>
        <taxon>Actinomycetes</taxon>
        <taxon>Kitasatosporales</taxon>
        <taxon>Streptomycetaceae</taxon>
        <taxon>Streptomyces</taxon>
    </lineage>
</organism>